<feature type="chain" id="PRO_5046317594" evidence="3">
    <location>
        <begin position="32"/>
        <end position="330"/>
    </location>
</feature>
<dbReference type="InterPro" id="IPR028061">
    <property type="entry name" value="Fis1_TPR_C"/>
</dbReference>
<feature type="compositionally biased region" description="Basic and acidic residues" evidence="2">
    <location>
        <begin position="299"/>
        <end position="316"/>
    </location>
</feature>
<evidence type="ECO:0000256" key="2">
    <source>
        <dbReference type="SAM" id="MobiDB-lite"/>
    </source>
</evidence>
<keyword evidence="1" id="KW-0802">TPR repeat</keyword>
<evidence type="ECO:0000313" key="4">
    <source>
        <dbReference type="EMBL" id="MEP0865873.1"/>
    </source>
</evidence>
<organism evidence="4 5">
    <name type="scientific">Funiculus sociatus GB2-A5</name>
    <dbReference type="NCBI Taxonomy" id="2933946"/>
    <lineage>
        <taxon>Bacteria</taxon>
        <taxon>Bacillati</taxon>
        <taxon>Cyanobacteriota</taxon>
        <taxon>Cyanophyceae</taxon>
        <taxon>Coleofasciculales</taxon>
        <taxon>Coleofasciculaceae</taxon>
        <taxon>Funiculus</taxon>
    </lineage>
</organism>
<dbReference type="Proteomes" id="UP001442494">
    <property type="component" value="Unassembled WGS sequence"/>
</dbReference>
<feature type="signal peptide" evidence="3">
    <location>
        <begin position="1"/>
        <end position="31"/>
    </location>
</feature>
<gene>
    <name evidence="4" type="ORF">NDI37_15490</name>
</gene>
<keyword evidence="3" id="KW-0732">Signal</keyword>
<feature type="region of interest" description="Disordered" evidence="2">
    <location>
        <begin position="299"/>
        <end position="330"/>
    </location>
</feature>
<dbReference type="SMART" id="SM00028">
    <property type="entry name" value="TPR"/>
    <property type="match status" value="2"/>
</dbReference>
<reference evidence="4 5" key="1">
    <citation type="submission" date="2022-04" db="EMBL/GenBank/DDBJ databases">
        <title>Positive selection, recombination, and allopatry shape intraspecific diversity of widespread and dominant cyanobacteria.</title>
        <authorList>
            <person name="Wei J."/>
            <person name="Shu W."/>
            <person name="Hu C."/>
        </authorList>
    </citation>
    <scope>NUCLEOTIDE SEQUENCE [LARGE SCALE GENOMIC DNA]</scope>
    <source>
        <strain evidence="4 5">GB2-A5</strain>
    </source>
</reference>
<proteinExistence type="predicted"/>
<dbReference type="NCBIfam" id="NF041522">
    <property type="entry name" value="TPR_sll0314"/>
    <property type="match status" value="1"/>
</dbReference>
<dbReference type="InterPro" id="IPR019734">
    <property type="entry name" value="TPR_rpt"/>
</dbReference>
<accession>A0ABV0JR04</accession>
<dbReference type="InterPro" id="IPR048173">
    <property type="entry name" value="Sll0314-like"/>
</dbReference>
<dbReference type="SUPFAM" id="SSF48452">
    <property type="entry name" value="TPR-like"/>
    <property type="match status" value="1"/>
</dbReference>
<dbReference type="Gene3D" id="1.25.40.10">
    <property type="entry name" value="Tetratricopeptide repeat domain"/>
    <property type="match status" value="2"/>
</dbReference>
<dbReference type="EMBL" id="JAMPKK010000033">
    <property type="protein sequence ID" value="MEP0865873.1"/>
    <property type="molecule type" value="Genomic_DNA"/>
</dbReference>
<evidence type="ECO:0000313" key="5">
    <source>
        <dbReference type="Proteomes" id="UP001442494"/>
    </source>
</evidence>
<comment type="caution">
    <text evidence="4">The sequence shown here is derived from an EMBL/GenBank/DDBJ whole genome shotgun (WGS) entry which is preliminary data.</text>
</comment>
<dbReference type="InterPro" id="IPR011990">
    <property type="entry name" value="TPR-like_helical_dom_sf"/>
</dbReference>
<dbReference type="Pfam" id="PF14853">
    <property type="entry name" value="Fis1_TPR_C"/>
    <property type="match status" value="1"/>
</dbReference>
<evidence type="ECO:0000256" key="1">
    <source>
        <dbReference type="PROSITE-ProRule" id="PRU00339"/>
    </source>
</evidence>
<name>A0ABV0JR04_9CYAN</name>
<sequence length="330" mass="36526">MARFSVQLRIVGAIASASLTALSLFPTPTLAGDPFRSSNSGQIGNQTEAAFKAIFETGNYPQAKLYLQQAESSEPNEPLVYAMRASLAYTEQDWNSVNTYAEKTLKTAEQLTTRNPLRGNLYTAVGHFLQGAYNLSLVNNDPIKGGSQALNKLQEVFTYLDKAEKVGSDDAELNLLKGYMDLMMAVNLPFSNPKQAIERLEKAGPSYLAYRGIAVGHRDLKDYDKALEYVNRALAVTPNNPEVHYLKAQILVAKGKKQKDQSLFNEAKKDFNAALAKPNQLPKTLVAQMFYEQCKNQKSVDSKERDCDGMRDKIRDASGSWGPAKMPPLE</sequence>
<protein>
    <submittedName>
        <fullName evidence="4">Tetratricopeptide repeat protein</fullName>
    </submittedName>
</protein>
<evidence type="ECO:0000256" key="3">
    <source>
        <dbReference type="SAM" id="SignalP"/>
    </source>
</evidence>
<keyword evidence="5" id="KW-1185">Reference proteome</keyword>
<dbReference type="RefSeq" id="WP_190420880.1">
    <property type="nucleotide sequence ID" value="NZ_JAMPKK010000033.1"/>
</dbReference>
<feature type="repeat" description="TPR" evidence="1">
    <location>
        <begin position="207"/>
        <end position="240"/>
    </location>
</feature>
<dbReference type="PROSITE" id="PS50005">
    <property type="entry name" value="TPR"/>
    <property type="match status" value="1"/>
</dbReference>